<organism evidence="3 4">
    <name type="scientific">Pinctada imbricata</name>
    <name type="common">Atlantic pearl-oyster</name>
    <name type="synonym">Pinctada martensii</name>
    <dbReference type="NCBI Taxonomy" id="66713"/>
    <lineage>
        <taxon>Eukaryota</taxon>
        <taxon>Metazoa</taxon>
        <taxon>Spiralia</taxon>
        <taxon>Lophotrochozoa</taxon>
        <taxon>Mollusca</taxon>
        <taxon>Bivalvia</taxon>
        <taxon>Autobranchia</taxon>
        <taxon>Pteriomorphia</taxon>
        <taxon>Pterioida</taxon>
        <taxon>Pterioidea</taxon>
        <taxon>Pteriidae</taxon>
        <taxon>Pinctada</taxon>
    </lineage>
</organism>
<dbReference type="EMBL" id="VSWD01000004">
    <property type="protein sequence ID" value="KAK3105284.1"/>
    <property type="molecule type" value="Genomic_DNA"/>
</dbReference>
<evidence type="ECO:0000259" key="2">
    <source>
        <dbReference type="PROSITE" id="PS50050"/>
    </source>
</evidence>
<dbReference type="SUPFAM" id="SSF57586">
    <property type="entry name" value="TNF receptor-like"/>
    <property type="match status" value="1"/>
</dbReference>
<keyword evidence="1" id="KW-1015">Disulfide bond</keyword>
<protein>
    <recommendedName>
        <fullName evidence="2">TNFR-Cys domain-containing protein</fullName>
    </recommendedName>
</protein>
<feature type="repeat" description="TNFR-Cys" evidence="1">
    <location>
        <begin position="2"/>
        <end position="46"/>
    </location>
</feature>
<gene>
    <name evidence="3" type="ORF">FSP39_021634</name>
</gene>
<proteinExistence type="predicted"/>
<dbReference type="AlphaFoldDB" id="A0AA88YGW2"/>
<dbReference type="Proteomes" id="UP001186944">
    <property type="component" value="Unassembled WGS sequence"/>
</dbReference>
<dbReference type="Gene3D" id="2.10.50.10">
    <property type="entry name" value="Tumor Necrosis Factor Receptor, subunit A, domain 2"/>
    <property type="match status" value="1"/>
</dbReference>
<evidence type="ECO:0000256" key="1">
    <source>
        <dbReference type="PROSITE-ProRule" id="PRU00206"/>
    </source>
</evidence>
<accession>A0AA88YGW2</accession>
<dbReference type="PROSITE" id="PS50050">
    <property type="entry name" value="TNFR_NGFR_2"/>
    <property type="match status" value="1"/>
</dbReference>
<comment type="caution">
    <text evidence="3">The sequence shown here is derived from an EMBL/GenBank/DDBJ whole genome shotgun (WGS) entry which is preliminary data.</text>
</comment>
<dbReference type="InterPro" id="IPR001368">
    <property type="entry name" value="TNFR/NGFR_Cys_rich_reg"/>
</dbReference>
<comment type="caution">
    <text evidence="1">Lacks conserved residue(s) required for the propagation of feature annotation.</text>
</comment>
<evidence type="ECO:0000313" key="4">
    <source>
        <dbReference type="Proteomes" id="UP001186944"/>
    </source>
</evidence>
<feature type="disulfide bond" evidence="1">
    <location>
        <begin position="3"/>
        <end position="18"/>
    </location>
</feature>
<feature type="domain" description="TNFR-Cys" evidence="2">
    <location>
        <begin position="2"/>
        <end position="46"/>
    </location>
</feature>
<name>A0AA88YGW2_PINIB</name>
<evidence type="ECO:0000313" key="3">
    <source>
        <dbReference type="EMBL" id="KAK3105284.1"/>
    </source>
</evidence>
<keyword evidence="4" id="KW-1185">Reference proteome</keyword>
<sequence length="84" mass="9543">MPCESGYYSNTPNQAIGCSLCYHPPKCSRPNIEMTQNCNLTTNFDCRCKDRFYFKLRPGSNGDGDCKKHSSCPQGMYMERKGKT</sequence>
<reference evidence="3" key="1">
    <citation type="submission" date="2019-08" db="EMBL/GenBank/DDBJ databases">
        <title>The improved chromosome-level genome for the pearl oyster Pinctada fucata martensii using PacBio sequencing and Hi-C.</title>
        <authorList>
            <person name="Zheng Z."/>
        </authorList>
    </citation>
    <scope>NUCLEOTIDE SEQUENCE</scope>
    <source>
        <strain evidence="3">ZZ-2019</strain>
        <tissue evidence="3">Adductor muscle</tissue>
    </source>
</reference>